<dbReference type="AlphaFoldDB" id="A0AA39GBE0"/>
<dbReference type="EMBL" id="JAPDFR010000008">
    <property type="protein sequence ID" value="KAK0384205.1"/>
    <property type="molecule type" value="Genomic_DNA"/>
</dbReference>
<dbReference type="InterPro" id="IPR029058">
    <property type="entry name" value="AB_hydrolase_fold"/>
</dbReference>
<keyword evidence="1" id="KW-1133">Transmembrane helix</keyword>
<gene>
    <name evidence="2" type="ORF">NLU13_8293</name>
</gene>
<dbReference type="Gene3D" id="3.40.50.1820">
    <property type="entry name" value="alpha/beta hydrolase"/>
    <property type="match status" value="1"/>
</dbReference>
<protein>
    <submittedName>
        <fullName evidence="2">Uncharacterized protein</fullName>
    </submittedName>
</protein>
<keyword evidence="1" id="KW-0472">Membrane</keyword>
<comment type="caution">
    <text evidence="2">The sequence shown here is derived from an EMBL/GenBank/DDBJ whole genome shotgun (WGS) entry which is preliminary data.</text>
</comment>
<dbReference type="GO" id="GO:0016020">
    <property type="term" value="C:membrane"/>
    <property type="evidence" value="ECO:0007669"/>
    <property type="project" value="TreeGrafter"/>
</dbReference>
<evidence type="ECO:0000313" key="2">
    <source>
        <dbReference type="EMBL" id="KAK0384205.1"/>
    </source>
</evidence>
<proteinExistence type="predicted"/>
<dbReference type="PANTHER" id="PTHR12277">
    <property type="entry name" value="ALPHA/BETA HYDROLASE DOMAIN-CONTAINING PROTEIN"/>
    <property type="match status" value="1"/>
</dbReference>
<feature type="transmembrane region" description="Helical" evidence="1">
    <location>
        <begin position="52"/>
        <end position="72"/>
    </location>
</feature>
<accession>A0AA39GBE0</accession>
<evidence type="ECO:0000313" key="3">
    <source>
        <dbReference type="Proteomes" id="UP001175261"/>
    </source>
</evidence>
<dbReference type="Proteomes" id="UP001175261">
    <property type="component" value="Unassembled WGS sequence"/>
</dbReference>
<evidence type="ECO:0000256" key="1">
    <source>
        <dbReference type="SAM" id="Phobius"/>
    </source>
</evidence>
<reference evidence="2" key="1">
    <citation type="submission" date="2022-10" db="EMBL/GenBank/DDBJ databases">
        <title>Determination and structural analysis of whole genome sequence of Sarocladium strictum F4-1.</title>
        <authorList>
            <person name="Hu L."/>
            <person name="Jiang Y."/>
        </authorList>
    </citation>
    <scope>NUCLEOTIDE SEQUENCE</scope>
    <source>
        <strain evidence="2">F4-1</strain>
    </source>
</reference>
<name>A0AA39GBE0_SARSR</name>
<dbReference type="SUPFAM" id="SSF53474">
    <property type="entry name" value="alpha/beta-Hydrolases"/>
    <property type="match status" value="1"/>
</dbReference>
<dbReference type="GO" id="GO:0008474">
    <property type="term" value="F:palmitoyl-(protein) hydrolase activity"/>
    <property type="evidence" value="ECO:0007669"/>
    <property type="project" value="TreeGrafter"/>
</dbReference>
<keyword evidence="1" id="KW-0812">Transmembrane</keyword>
<sequence>MARSKTLLFVRYTSGDCWKRTGLGWAQRHNPNGFSFRAPSSKFGRLPFRRHLHVPTVLAPPVIFAGLFVFLWCWKCTMLVLFQNTIIYNPFLPPNARYLTIAEYASQCGGVVWREEHIRSLDGTQLALCVTEIGVSTTHASRSLVYILYMQGNASSLPPRLPDISWVLRRIQASGAAIELTMVCVSYRGYWKSHDRPSERGINQDTEAALRWIAALHVKKADSRPDVKPCILLWGQSIGCALATRLAATTDVPVHGLILETPFLSARAMLQALYPQKWLPYRYLWPFLRNKLDSWTNLGMLACRRTEGRMPRVYMIEAGRDELVPASHGETLQQRCLEVGLPIERHKIRGALHNDASVRAEGKAAIAQSILSAIQPRRHLK</sequence>
<keyword evidence="3" id="KW-1185">Reference proteome</keyword>
<organism evidence="2 3">
    <name type="scientific">Sarocladium strictum</name>
    <name type="common">Black bundle disease fungus</name>
    <name type="synonym">Acremonium strictum</name>
    <dbReference type="NCBI Taxonomy" id="5046"/>
    <lineage>
        <taxon>Eukaryota</taxon>
        <taxon>Fungi</taxon>
        <taxon>Dikarya</taxon>
        <taxon>Ascomycota</taxon>
        <taxon>Pezizomycotina</taxon>
        <taxon>Sordariomycetes</taxon>
        <taxon>Hypocreomycetidae</taxon>
        <taxon>Hypocreales</taxon>
        <taxon>Sarocladiaceae</taxon>
        <taxon>Sarocladium</taxon>
    </lineage>
</organism>
<dbReference type="PANTHER" id="PTHR12277:SF64">
    <property type="entry name" value="SUPERFAMILY HYDROLASE, PUTATIVE (AFU_ORTHOLOGUE AFUA_3G01760)-RELATED"/>
    <property type="match status" value="1"/>
</dbReference>